<dbReference type="EMBL" id="LN794158">
    <property type="protein sequence ID" value="CEN55367.1"/>
    <property type="molecule type" value="Genomic_DNA"/>
</dbReference>
<keyword evidence="4" id="KW-1185">Reference proteome</keyword>
<gene>
    <name evidence="3" type="ORF">BN1209_0314</name>
</gene>
<dbReference type="KEGG" id="mbac:BN1209_0314"/>
<dbReference type="HOGENOM" id="CLU_147864_1_0_4"/>
<keyword evidence="1" id="KW-0732">Signal</keyword>
<accession>A0A0B7IW98</accession>
<feature type="chain" id="PRO_5002117051" evidence="1">
    <location>
        <begin position="25"/>
        <end position="93"/>
    </location>
</feature>
<organism evidence="3 4">
    <name type="scientific">Candidatus Methylopumilus turicensis</name>
    <dbReference type="NCBI Taxonomy" id="1581680"/>
    <lineage>
        <taxon>Bacteria</taxon>
        <taxon>Pseudomonadati</taxon>
        <taxon>Pseudomonadota</taxon>
        <taxon>Betaproteobacteria</taxon>
        <taxon>Nitrosomonadales</taxon>
        <taxon>Methylophilaceae</taxon>
        <taxon>Candidatus Methylopumilus</taxon>
    </lineage>
</organism>
<dbReference type="RefSeq" id="WP_231855140.1">
    <property type="nucleotide sequence ID" value="NZ_LN794158.1"/>
</dbReference>
<evidence type="ECO:0000313" key="3">
    <source>
        <dbReference type="EMBL" id="CEN55367.1"/>
    </source>
</evidence>
<evidence type="ECO:0000313" key="4">
    <source>
        <dbReference type="Proteomes" id="UP000056322"/>
    </source>
</evidence>
<dbReference type="InterPro" id="IPR025711">
    <property type="entry name" value="PepSY"/>
</dbReference>
<name>A0A0B7IW98_9PROT</name>
<reference evidence="4" key="1">
    <citation type="submission" date="2014-12" db="EMBL/GenBank/DDBJ databases">
        <authorList>
            <person name="Salcher M.M."/>
        </authorList>
    </citation>
    <scope>NUCLEOTIDE SEQUENCE [LARGE SCALE GENOMIC DNA]</scope>
    <source>
        <strain evidence="4">MMS-10A-171</strain>
    </source>
</reference>
<proteinExistence type="predicted"/>
<feature type="signal peptide" evidence="1">
    <location>
        <begin position="1"/>
        <end position="24"/>
    </location>
</feature>
<dbReference type="AlphaFoldDB" id="A0A0B7IW98"/>
<evidence type="ECO:0000259" key="2">
    <source>
        <dbReference type="Pfam" id="PF13670"/>
    </source>
</evidence>
<protein>
    <submittedName>
        <fullName evidence="3">Signal peptide protein</fullName>
    </submittedName>
</protein>
<dbReference type="Pfam" id="PF13670">
    <property type="entry name" value="PepSY_2"/>
    <property type="match status" value="1"/>
</dbReference>
<dbReference type="STRING" id="1581680.BN1209_0314"/>
<feature type="domain" description="PepSY" evidence="2">
    <location>
        <begin position="10"/>
        <end position="89"/>
    </location>
</feature>
<evidence type="ECO:0000256" key="1">
    <source>
        <dbReference type="SAM" id="SignalP"/>
    </source>
</evidence>
<sequence length="93" mass="10737">MKNKNMKSLFLVLLLGLMVSKVQAAVTCKAYPQSEWANQDDLKQVLIEEGYTIKTLKIENNCYEMYGKNKQNKKVEIYFDMKLLAIVAAEIEK</sequence>
<dbReference type="Proteomes" id="UP000056322">
    <property type="component" value="Chromosome 1"/>
</dbReference>